<feature type="compositionally biased region" description="Basic and acidic residues" evidence="1">
    <location>
        <begin position="168"/>
        <end position="182"/>
    </location>
</feature>
<name>A0AAW0MF41_9GOBI</name>
<comment type="caution">
    <text evidence="2">The sequence shown here is derived from an EMBL/GenBank/DDBJ whole genome shotgun (WGS) entry which is preliminary data.</text>
</comment>
<organism evidence="2 3">
    <name type="scientific">Mugilogobius chulae</name>
    <name type="common">yellowstripe goby</name>
    <dbReference type="NCBI Taxonomy" id="88201"/>
    <lineage>
        <taxon>Eukaryota</taxon>
        <taxon>Metazoa</taxon>
        <taxon>Chordata</taxon>
        <taxon>Craniata</taxon>
        <taxon>Vertebrata</taxon>
        <taxon>Euteleostomi</taxon>
        <taxon>Actinopterygii</taxon>
        <taxon>Neopterygii</taxon>
        <taxon>Teleostei</taxon>
        <taxon>Neoteleostei</taxon>
        <taxon>Acanthomorphata</taxon>
        <taxon>Gobiaria</taxon>
        <taxon>Gobiiformes</taxon>
        <taxon>Gobioidei</taxon>
        <taxon>Gobiidae</taxon>
        <taxon>Gobionellinae</taxon>
        <taxon>Mugilogobius</taxon>
    </lineage>
</organism>
<dbReference type="AlphaFoldDB" id="A0AAW0MF41"/>
<evidence type="ECO:0000256" key="1">
    <source>
        <dbReference type="SAM" id="MobiDB-lite"/>
    </source>
</evidence>
<accession>A0AAW0MF41</accession>
<evidence type="ECO:0000313" key="2">
    <source>
        <dbReference type="EMBL" id="KAK7877407.1"/>
    </source>
</evidence>
<reference evidence="3" key="1">
    <citation type="submission" date="2024-04" db="EMBL/GenBank/DDBJ databases">
        <title>Salinicola lusitanus LLJ914,a marine bacterium isolated from the Okinawa Trough.</title>
        <authorList>
            <person name="Li J."/>
        </authorList>
    </citation>
    <scope>NUCLEOTIDE SEQUENCE [LARGE SCALE GENOMIC DNA]</scope>
</reference>
<keyword evidence="3" id="KW-1185">Reference proteome</keyword>
<feature type="compositionally biased region" description="Basic and acidic residues" evidence="1">
    <location>
        <begin position="191"/>
        <end position="244"/>
    </location>
</feature>
<feature type="region of interest" description="Disordered" evidence="1">
    <location>
        <begin position="46"/>
        <end position="282"/>
    </location>
</feature>
<gene>
    <name evidence="2" type="ORF">WMY93_031894</name>
</gene>
<proteinExistence type="predicted"/>
<protein>
    <recommendedName>
        <fullName evidence="4">Btz domain-containing protein</fullName>
    </recommendedName>
</protein>
<dbReference type="EMBL" id="JBBPFD010000694">
    <property type="protein sequence ID" value="KAK7877407.1"/>
    <property type="molecule type" value="Genomic_DNA"/>
</dbReference>
<dbReference type="Proteomes" id="UP001460270">
    <property type="component" value="Unassembled WGS sequence"/>
</dbReference>
<feature type="region of interest" description="Disordered" evidence="1">
    <location>
        <begin position="1"/>
        <end position="27"/>
    </location>
</feature>
<sequence length="388" mass="46580">MSGPRSHPSKSFPWDEPGFDPQKIVANLEKMPMGYGDADFWREEHYPGRRHEFQQHRHHSEETDHRRRPSPHHEPAHYEERGEGPKHREAYRENTGRYEDRRGGPPQPEHNRNNPQKDPGWRRDQPEKQFRERHRDRSPIRQERNQQRGRGTAKQGRKSVNIDVWTPGEDKTDLNRNREMDGSPHLGYGWEKPHEKHFSADVRRDDYDRKPREPLEFEHNRSDPMDDRPPPRREQYSHSRERDFPPPQYSHSRERDFPPPRPRNSRSASREESRGGHFVETAVMIITSQAGIRILKKGHTRKGQTEEDHQTGVKVLTEEVVLIAVGEEEEHITTVRRNRENTKRSKRTQRSNFREEEYYDELEPEWREQEQDQAWRDEDRETKDRTSK</sequence>
<feature type="compositionally biased region" description="Basic and acidic residues" evidence="1">
    <location>
        <begin position="333"/>
        <end position="343"/>
    </location>
</feature>
<feature type="compositionally biased region" description="Basic and acidic residues" evidence="1">
    <location>
        <begin position="46"/>
        <end position="103"/>
    </location>
</feature>
<feature type="region of interest" description="Disordered" evidence="1">
    <location>
        <begin position="333"/>
        <end position="388"/>
    </location>
</feature>
<evidence type="ECO:0008006" key="4">
    <source>
        <dbReference type="Google" id="ProtNLM"/>
    </source>
</evidence>
<feature type="compositionally biased region" description="Basic and acidic residues" evidence="1">
    <location>
        <begin position="268"/>
        <end position="277"/>
    </location>
</feature>
<evidence type="ECO:0000313" key="3">
    <source>
        <dbReference type="Proteomes" id="UP001460270"/>
    </source>
</evidence>
<feature type="compositionally biased region" description="Basic and acidic residues" evidence="1">
    <location>
        <begin position="364"/>
        <end position="388"/>
    </location>
</feature>
<feature type="compositionally biased region" description="Basic and acidic residues" evidence="1">
    <location>
        <begin position="119"/>
        <end position="146"/>
    </location>
</feature>